<gene>
    <name evidence="2" type="ORF">Pan189_04040</name>
</gene>
<dbReference type="Pfam" id="PF07791">
    <property type="entry name" value="Imm11"/>
    <property type="match status" value="1"/>
</dbReference>
<keyword evidence="3" id="KW-1185">Reference proteome</keyword>
<reference evidence="2 3" key="1">
    <citation type="submission" date="2019-02" db="EMBL/GenBank/DDBJ databases">
        <title>Deep-cultivation of Planctomycetes and their phenomic and genomic characterization uncovers novel biology.</title>
        <authorList>
            <person name="Wiegand S."/>
            <person name="Jogler M."/>
            <person name="Boedeker C."/>
            <person name="Pinto D."/>
            <person name="Vollmers J."/>
            <person name="Rivas-Marin E."/>
            <person name="Kohn T."/>
            <person name="Peeters S.H."/>
            <person name="Heuer A."/>
            <person name="Rast P."/>
            <person name="Oberbeckmann S."/>
            <person name="Bunk B."/>
            <person name="Jeske O."/>
            <person name="Meyerdierks A."/>
            <person name="Storesund J.E."/>
            <person name="Kallscheuer N."/>
            <person name="Luecker S."/>
            <person name="Lage O.M."/>
            <person name="Pohl T."/>
            <person name="Merkel B.J."/>
            <person name="Hornburger P."/>
            <person name="Mueller R.-W."/>
            <person name="Bruemmer F."/>
            <person name="Labrenz M."/>
            <person name="Spormann A.M."/>
            <person name="Op den Camp H."/>
            <person name="Overmann J."/>
            <person name="Amann R."/>
            <person name="Jetten M.S.M."/>
            <person name="Mascher T."/>
            <person name="Medema M.H."/>
            <person name="Devos D.P."/>
            <person name="Kaster A.-K."/>
            <person name="Ovreas L."/>
            <person name="Rohde M."/>
            <person name="Galperin M.Y."/>
            <person name="Jogler C."/>
        </authorList>
    </citation>
    <scope>NUCLEOTIDE SEQUENCE [LARGE SCALE GENOMIC DNA]</scope>
    <source>
        <strain evidence="2 3">Pan189</strain>
    </source>
</reference>
<dbReference type="Proteomes" id="UP000317318">
    <property type="component" value="Chromosome"/>
</dbReference>
<dbReference type="KEGG" id="svp:Pan189_04040"/>
<sequence length="185" mass="20934">MMHYFKMLPGDDQWVLSISRAFDDGTPVDRWAFIRCKKYEGAIPIPFDVASCGPATDYNPTAFGAQIVSAKFAAIVRDVAKDSVQFVPASVHGSDNDWFVMNELESRNCVDLTHSWVQRYEEGDGDRAGTIRGIAKLVIDPPRADNLHMLRLREYKMVTIISETLQSRLESKEVTGIEYWQLATQ</sequence>
<evidence type="ECO:0000259" key="1">
    <source>
        <dbReference type="Pfam" id="PF07791"/>
    </source>
</evidence>
<organism evidence="2 3">
    <name type="scientific">Stratiformator vulcanicus</name>
    <dbReference type="NCBI Taxonomy" id="2527980"/>
    <lineage>
        <taxon>Bacteria</taxon>
        <taxon>Pseudomonadati</taxon>
        <taxon>Planctomycetota</taxon>
        <taxon>Planctomycetia</taxon>
        <taxon>Planctomycetales</taxon>
        <taxon>Planctomycetaceae</taxon>
        <taxon>Stratiformator</taxon>
    </lineage>
</organism>
<dbReference type="InterPro" id="IPR012433">
    <property type="entry name" value="Imm11"/>
</dbReference>
<dbReference type="EMBL" id="CP036268">
    <property type="protein sequence ID" value="QDT36049.1"/>
    <property type="molecule type" value="Genomic_DNA"/>
</dbReference>
<dbReference type="AlphaFoldDB" id="A0A517QWL0"/>
<proteinExistence type="predicted"/>
<feature type="domain" description="Immunity MXAN-0049 protein" evidence="1">
    <location>
        <begin position="34"/>
        <end position="183"/>
    </location>
</feature>
<evidence type="ECO:0000313" key="2">
    <source>
        <dbReference type="EMBL" id="QDT36049.1"/>
    </source>
</evidence>
<name>A0A517QWL0_9PLAN</name>
<protein>
    <recommendedName>
        <fullName evidence="1">Immunity MXAN-0049 protein domain-containing protein</fullName>
    </recommendedName>
</protein>
<evidence type="ECO:0000313" key="3">
    <source>
        <dbReference type="Proteomes" id="UP000317318"/>
    </source>
</evidence>
<accession>A0A517QWL0</accession>